<dbReference type="AlphaFoldDB" id="A0A6G0TAT3"/>
<organism evidence="1 2">
    <name type="scientific">Aphis glycines</name>
    <name type="common">Soybean aphid</name>
    <dbReference type="NCBI Taxonomy" id="307491"/>
    <lineage>
        <taxon>Eukaryota</taxon>
        <taxon>Metazoa</taxon>
        <taxon>Ecdysozoa</taxon>
        <taxon>Arthropoda</taxon>
        <taxon>Hexapoda</taxon>
        <taxon>Insecta</taxon>
        <taxon>Pterygota</taxon>
        <taxon>Neoptera</taxon>
        <taxon>Paraneoptera</taxon>
        <taxon>Hemiptera</taxon>
        <taxon>Sternorrhyncha</taxon>
        <taxon>Aphidomorpha</taxon>
        <taxon>Aphidoidea</taxon>
        <taxon>Aphididae</taxon>
        <taxon>Aphidini</taxon>
        <taxon>Aphis</taxon>
        <taxon>Aphis</taxon>
    </lineage>
</organism>
<comment type="caution">
    <text evidence="1">The sequence shown here is derived from an EMBL/GenBank/DDBJ whole genome shotgun (WGS) entry which is preliminary data.</text>
</comment>
<dbReference type="GO" id="GO:0003676">
    <property type="term" value="F:nucleic acid binding"/>
    <property type="evidence" value="ECO:0007669"/>
    <property type="project" value="InterPro"/>
</dbReference>
<evidence type="ECO:0000313" key="1">
    <source>
        <dbReference type="EMBL" id="KAE9529492.1"/>
    </source>
</evidence>
<evidence type="ECO:0008006" key="3">
    <source>
        <dbReference type="Google" id="ProtNLM"/>
    </source>
</evidence>
<sequence>MRSMLSSRLLSRETKMKLYIAYLRPIAMYACETWSITRGDELKLLIFERKILRKIYGPILNPESVSYEIRKNEDIESIFNKPNLQACLKAKRLKWAGHVWRAKDKLIHKVLINTPNGKRPRGRPRQRWFDRVNKDLEILGTTKIEDADDREMWGNVFDTYVKSLNIEPQAPMFRIVTDGQLPIRQCLHRESSIKDIELPEYYNVFHDLRKDFSKFYNAPQDQTFNSITDLCDSITLMILNGVMNVLILQ</sequence>
<reference evidence="1 2" key="1">
    <citation type="submission" date="2019-08" db="EMBL/GenBank/DDBJ databases">
        <title>The genome of the soybean aphid Biotype 1, its phylome, world population structure and adaptation to the North American continent.</title>
        <authorList>
            <person name="Giordano R."/>
            <person name="Donthu R.K."/>
            <person name="Hernandez A.G."/>
            <person name="Wright C.L."/>
            <person name="Zimin A.V."/>
        </authorList>
    </citation>
    <scope>NUCLEOTIDE SEQUENCE [LARGE SCALE GENOMIC DNA]</scope>
    <source>
        <tissue evidence="1">Whole aphids</tissue>
    </source>
</reference>
<keyword evidence="2" id="KW-1185">Reference proteome</keyword>
<evidence type="ECO:0000313" key="2">
    <source>
        <dbReference type="Proteomes" id="UP000475862"/>
    </source>
</evidence>
<dbReference type="OrthoDB" id="6628709at2759"/>
<dbReference type="Gene3D" id="3.30.420.10">
    <property type="entry name" value="Ribonuclease H-like superfamily/Ribonuclease H"/>
    <property type="match status" value="1"/>
</dbReference>
<dbReference type="PANTHER" id="PTHR47027">
    <property type="entry name" value="REVERSE TRANSCRIPTASE DOMAIN-CONTAINING PROTEIN"/>
    <property type="match status" value="1"/>
</dbReference>
<protein>
    <recommendedName>
        <fullName evidence="3">Reverse transcriptase domain-containing protein</fullName>
    </recommendedName>
</protein>
<proteinExistence type="predicted"/>
<dbReference type="PANTHER" id="PTHR47027:SF28">
    <property type="entry name" value="ENDONUCLEASE-REVERSE TRANSCRIPTASE"/>
    <property type="match status" value="1"/>
</dbReference>
<name>A0A6G0TAT3_APHGL</name>
<dbReference type="InterPro" id="IPR036397">
    <property type="entry name" value="RNaseH_sf"/>
</dbReference>
<gene>
    <name evidence="1" type="ORF">AGLY_011588</name>
</gene>
<dbReference type="EMBL" id="VYZN01000044">
    <property type="protein sequence ID" value="KAE9529492.1"/>
    <property type="molecule type" value="Genomic_DNA"/>
</dbReference>
<accession>A0A6G0TAT3</accession>
<dbReference type="Proteomes" id="UP000475862">
    <property type="component" value="Unassembled WGS sequence"/>
</dbReference>